<dbReference type="Proteomes" id="UP000238348">
    <property type="component" value="Chromosome"/>
</dbReference>
<proteinExistence type="predicted"/>
<evidence type="ECO:0000313" key="2">
    <source>
        <dbReference type="Proteomes" id="UP000238348"/>
    </source>
</evidence>
<dbReference type="SUPFAM" id="SSF51445">
    <property type="entry name" value="(Trans)glycosidases"/>
    <property type="match status" value="1"/>
</dbReference>
<dbReference type="GO" id="GO:0004553">
    <property type="term" value="F:hydrolase activity, hydrolyzing O-glycosyl compounds"/>
    <property type="evidence" value="ECO:0007669"/>
    <property type="project" value="TreeGrafter"/>
</dbReference>
<protein>
    <recommendedName>
        <fullName evidence="3">Glycoside hydrolase family 5 domain-containing protein</fullName>
    </recommendedName>
</protein>
<accession>A0A2L0F7Z6</accession>
<evidence type="ECO:0000313" key="1">
    <source>
        <dbReference type="EMBL" id="AUX47549.1"/>
    </source>
</evidence>
<dbReference type="Gene3D" id="2.60.120.260">
    <property type="entry name" value="Galactose-binding domain-like"/>
    <property type="match status" value="1"/>
</dbReference>
<gene>
    <name evidence="1" type="ORF">SOCE26_090700</name>
</gene>
<dbReference type="AlphaFoldDB" id="A0A2L0F7Z6"/>
<dbReference type="RefSeq" id="WP_104985551.1">
    <property type="nucleotide sequence ID" value="NZ_CP012673.1"/>
</dbReference>
<dbReference type="InterPro" id="IPR017853">
    <property type="entry name" value="GH"/>
</dbReference>
<dbReference type="PANTHER" id="PTHR12631">
    <property type="entry name" value="ALPHA-L-IDURONIDASE"/>
    <property type="match status" value="1"/>
</dbReference>
<sequence>MANALGADNLIHNPSFEANAADWASWQGHLATVERPDAPEGARVGRVTFGGAGDAYSIDDDPDIVPWATAGTTYRACASVAAASSSAVGKPIRIILRERTPAGEWVAVSSAPSVALTSSFQRICVDASVDRSFDVIDAYVLQEDAAPGDAFDVDAFVVTTSATLRARAGFANGFMQRYWAGDTLAARLDTMAGSGAHWLRVEVHGYDTTDPGPNWGGLDGLLDGWSARGGEAVVLIILHRDRDEQGRQDLDPDHYRAFATAVVEKVAGRARVYEIENEPVFDDYGGASLAEKARLYAENALVPASLAIKAADPAAVVLAGSGSLYPLEDAQLWMETLYTYAAGTFDGVAAHPYTWPWTPTPDHAIFQNLDAVAAILAAHGDAHKPIVITEWGAPTGGTAPLPGFVHVSEEEHARQMRVFWDTWAQKPYGGPAFVYSLIDDPDQPASTEGHFGLLRADGSEKPSMAAWTSRIGQPR</sequence>
<reference evidence="1 2" key="1">
    <citation type="submission" date="2015-09" db="EMBL/GenBank/DDBJ databases">
        <title>Sorangium comparison.</title>
        <authorList>
            <person name="Zaburannyi N."/>
            <person name="Bunk B."/>
            <person name="Overmann J."/>
            <person name="Mueller R."/>
        </authorList>
    </citation>
    <scope>NUCLEOTIDE SEQUENCE [LARGE SCALE GENOMIC DNA]</scope>
    <source>
        <strain evidence="1 2">So ce26</strain>
    </source>
</reference>
<dbReference type="PANTHER" id="PTHR12631:SF10">
    <property type="entry name" value="BETA-XYLOSIDASE-LIKE PROTEIN-RELATED"/>
    <property type="match status" value="1"/>
</dbReference>
<dbReference type="Gene3D" id="3.20.20.80">
    <property type="entry name" value="Glycosidases"/>
    <property type="match status" value="1"/>
</dbReference>
<organism evidence="1 2">
    <name type="scientific">Sorangium cellulosum</name>
    <name type="common">Polyangium cellulosum</name>
    <dbReference type="NCBI Taxonomy" id="56"/>
    <lineage>
        <taxon>Bacteria</taxon>
        <taxon>Pseudomonadati</taxon>
        <taxon>Myxococcota</taxon>
        <taxon>Polyangia</taxon>
        <taxon>Polyangiales</taxon>
        <taxon>Polyangiaceae</taxon>
        <taxon>Sorangium</taxon>
    </lineage>
</organism>
<dbReference type="OrthoDB" id="9809583at2"/>
<dbReference type="EMBL" id="CP012673">
    <property type="protein sequence ID" value="AUX47549.1"/>
    <property type="molecule type" value="Genomic_DNA"/>
</dbReference>
<name>A0A2L0F7Z6_SORCE</name>
<dbReference type="InterPro" id="IPR051923">
    <property type="entry name" value="Glycosyl_Hydrolase_39"/>
</dbReference>
<evidence type="ECO:0008006" key="3">
    <source>
        <dbReference type="Google" id="ProtNLM"/>
    </source>
</evidence>